<accession>A0A0R1MZW0</accession>
<protein>
    <submittedName>
        <fullName evidence="3">Dinucleotide-binding enzyme</fullName>
    </submittedName>
</protein>
<keyword evidence="4" id="KW-1185">Reference proteome</keyword>
<sequence>MVVMKIGFIGTGNVGKALAQLFTHAGNDVVMSHRHSVDSLKPLVDKLGPRATAGTIEEAAEQDLVVLAVPFFAIRELPVPFPNDPIILDVTNYFPNRDGSIMNLEKHEEATSEFVARQLHSDKVVKAFNTIAMARITSLPKPAGNARRIAVPIASDNADAKATVAKLIDAAGFDTYDLGSLRDSIIAQSDGPLFISVGTKADMTARLANIKH</sequence>
<organism evidence="3 4">
    <name type="scientific">Schleiferilactobacillus perolens DSM 12744</name>
    <dbReference type="NCBI Taxonomy" id="1423792"/>
    <lineage>
        <taxon>Bacteria</taxon>
        <taxon>Bacillati</taxon>
        <taxon>Bacillota</taxon>
        <taxon>Bacilli</taxon>
        <taxon>Lactobacillales</taxon>
        <taxon>Lactobacillaceae</taxon>
        <taxon>Schleiferilactobacillus</taxon>
    </lineage>
</organism>
<evidence type="ECO:0000259" key="2">
    <source>
        <dbReference type="Pfam" id="PF03807"/>
    </source>
</evidence>
<evidence type="ECO:0000313" key="3">
    <source>
        <dbReference type="EMBL" id="KRL13340.1"/>
    </source>
</evidence>
<dbReference type="PANTHER" id="PTHR14239">
    <property type="entry name" value="DUDULIN-RELATED"/>
    <property type="match status" value="1"/>
</dbReference>
<comment type="caution">
    <text evidence="3">The sequence shown here is derived from an EMBL/GenBank/DDBJ whole genome shotgun (WGS) entry which is preliminary data.</text>
</comment>
<reference evidence="3 4" key="1">
    <citation type="journal article" date="2015" name="Genome Announc.">
        <title>Expanding the biotechnology potential of lactobacilli through comparative genomics of 213 strains and associated genera.</title>
        <authorList>
            <person name="Sun Z."/>
            <person name="Harris H.M."/>
            <person name="McCann A."/>
            <person name="Guo C."/>
            <person name="Argimon S."/>
            <person name="Zhang W."/>
            <person name="Yang X."/>
            <person name="Jeffery I.B."/>
            <person name="Cooney J.C."/>
            <person name="Kagawa T.F."/>
            <person name="Liu W."/>
            <person name="Song Y."/>
            <person name="Salvetti E."/>
            <person name="Wrobel A."/>
            <person name="Rasinkangas P."/>
            <person name="Parkhill J."/>
            <person name="Rea M.C."/>
            <person name="O'Sullivan O."/>
            <person name="Ritari J."/>
            <person name="Douillard F.P."/>
            <person name="Paul Ross R."/>
            <person name="Yang R."/>
            <person name="Briner A.E."/>
            <person name="Felis G.E."/>
            <person name="de Vos W.M."/>
            <person name="Barrangou R."/>
            <person name="Klaenhammer T.R."/>
            <person name="Caufield P.W."/>
            <person name="Cui Y."/>
            <person name="Zhang H."/>
            <person name="O'Toole P.W."/>
        </authorList>
    </citation>
    <scope>NUCLEOTIDE SEQUENCE [LARGE SCALE GENOMIC DNA]</scope>
    <source>
        <strain evidence="3 4">DSM 12744</strain>
    </source>
</reference>
<dbReference type="Proteomes" id="UP000051330">
    <property type="component" value="Unassembled WGS sequence"/>
</dbReference>
<evidence type="ECO:0000256" key="1">
    <source>
        <dbReference type="ARBA" id="ARBA00023002"/>
    </source>
</evidence>
<proteinExistence type="predicted"/>
<dbReference type="GO" id="GO:0008823">
    <property type="term" value="F:cupric reductase (NADH) activity"/>
    <property type="evidence" value="ECO:0007669"/>
    <property type="project" value="TreeGrafter"/>
</dbReference>
<dbReference type="STRING" id="1423792.FD09_GL002168"/>
<dbReference type="InterPro" id="IPR036291">
    <property type="entry name" value="NAD(P)-bd_dom_sf"/>
</dbReference>
<dbReference type="Gene3D" id="3.40.50.720">
    <property type="entry name" value="NAD(P)-binding Rossmann-like Domain"/>
    <property type="match status" value="1"/>
</dbReference>
<dbReference type="EMBL" id="AZEC01000004">
    <property type="protein sequence ID" value="KRL13340.1"/>
    <property type="molecule type" value="Genomic_DNA"/>
</dbReference>
<keyword evidence="1" id="KW-0560">Oxidoreductase</keyword>
<feature type="domain" description="Pyrroline-5-carboxylate reductase catalytic N-terminal" evidence="2">
    <location>
        <begin position="5"/>
        <end position="93"/>
    </location>
</feature>
<dbReference type="Pfam" id="PF03807">
    <property type="entry name" value="F420_oxidored"/>
    <property type="match status" value="1"/>
</dbReference>
<dbReference type="PANTHER" id="PTHR14239:SF0">
    <property type="entry name" value="F420-DEPENDENT NADP REDUCTASE"/>
    <property type="match status" value="1"/>
</dbReference>
<dbReference type="GO" id="GO:0052851">
    <property type="term" value="F:ferric-chelate reductase (NADPH) activity"/>
    <property type="evidence" value="ECO:0007669"/>
    <property type="project" value="TreeGrafter"/>
</dbReference>
<evidence type="ECO:0000313" key="4">
    <source>
        <dbReference type="Proteomes" id="UP000051330"/>
    </source>
</evidence>
<dbReference type="InterPro" id="IPR051267">
    <property type="entry name" value="STEAP_metalloreductase"/>
</dbReference>
<dbReference type="SUPFAM" id="SSF51735">
    <property type="entry name" value="NAD(P)-binding Rossmann-fold domains"/>
    <property type="match status" value="1"/>
</dbReference>
<dbReference type="InterPro" id="IPR028939">
    <property type="entry name" value="P5C_Rdtase_cat_N"/>
</dbReference>
<name>A0A0R1MZW0_9LACO</name>
<dbReference type="PATRIC" id="fig|1423792.3.peg.2210"/>
<dbReference type="GO" id="GO:0015677">
    <property type="term" value="P:copper ion import"/>
    <property type="evidence" value="ECO:0007669"/>
    <property type="project" value="TreeGrafter"/>
</dbReference>
<dbReference type="GO" id="GO:0005886">
    <property type="term" value="C:plasma membrane"/>
    <property type="evidence" value="ECO:0007669"/>
    <property type="project" value="TreeGrafter"/>
</dbReference>
<dbReference type="AlphaFoldDB" id="A0A0R1MZW0"/>
<gene>
    <name evidence="3" type="ORF">FD09_GL002168</name>
</gene>